<gene>
    <name evidence="1" type="ORF">J4Q44_G00318310</name>
</gene>
<comment type="caution">
    <text evidence="1">The sequence shown here is derived from an EMBL/GenBank/DDBJ whole genome shotgun (WGS) entry which is preliminary data.</text>
</comment>
<accession>A0AAN8KSL7</accession>
<organism evidence="1 2">
    <name type="scientific">Coregonus suidteri</name>
    <dbReference type="NCBI Taxonomy" id="861788"/>
    <lineage>
        <taxon>Eukaryota</taxon>
        <taxon>Metazoa</taxon>
        <taxon>Chordata</taxon>
        <taxon>Craniata</taxon>
        <taxon>Vertebrata</taxon>
        <taxon>Euteleostomi</taxon>
        <taxon>Actinopterygii</taxon>
        <taxon>Neopterygii</taxon>
        <taxon>Teleostei</taxon>
        <taxon>Protacanthopterygii</taxon>
        <taxon>Salmoniformes</taxon>
        <taxon>Salmonidae</taxon>
        <taxon>Coregoninae</taxon>
        <taxon>Coregonus</taxon>
    </lineage>
</organism>
<dbReference type="Proteomes" id="UP001356427">
    <property type="component" value="Unassembled WGS sequence"/>
</dbReference>
<protein>
    <submittedName>
        <fullName evidence="1">Uncharacterized protein</fullName>
    </submittedName>
</protein>
<reference evidence="1 2" key="1">
    <citation type="submission" date="2021-04" db="EMBL/GenBank/DDBJ databases">
        <authorList>
            <person name="De Guttry C."/>
            <person name="Zahm M."/>
            <person name="Klopp C."/>
            <person name="Cabau C."/>
            <person name="Louis A."/>
            <person name="Berthelot C."/>
            <person name="Parey E."/>
            <person name="Roest Crollius H."/>
            <person name="Montfort J."/>
            <person name="Robinson-Rechavi M."/>
            <person name="Bucao C."/>
            <person name="Bouchez O."/>
            <person name="Gislard M."/>
            <person name="Lluch J."/>
            <person name="Milhes M."/>
            <person name="Lampietro C."/>
            <person name="Lopez Roques C."/>
            <person name="Donnadieu C."/>
            <person name="Braasch I."/>
            <person name="Desvignes T."/>
            <person name="Postlethwait J."/>
            <person name="Bobe J."/>
            <person name="Wedekind C."/>
            <person name="Guiguen Y."/>
        </authorList>
    </citation>
    <scope>NUCLEOTIDE SEQUENCE [LARGE SCALE GENOMIC DNA]</scope>
    <source>
        <strain evidence="1">Cs_M1</strain>
        <tissue evidence="1">Blood</tissue>
    </source>
</reference>
<keyword evidence="2" id="KW-1185">Reference proteome</keyword>
<proteinExistence type="predicted"/>
<dbReference type="AlphaFoldDB" id="A0AAN8KSL7"/>
<dbReference type="EMBL" id="JAGTTL010000031">
    <property type="protein sequence ID" value="KAK6297248.1"/>
    <property type="molecule type" value="Genomic_DNA"/>
</dbReference>
<sequence>MEKFLTVNRIWVMECKLQSPQLYSVKRILSEWTVCHRGFPEQQKLQQRQKGKWQKCHGLFQGTAGKWRWNSCSRDGQGIANRLSKRLAMVGSSIKKNVKDYTLRRQGLSSQLPQTLVYEDAVQVDSAFT</sequence>
<evidence type="ECO:0000313" key="2">
    <source>
        <dbReference type="Proteomes" id="UP001356427"/>
    </source>
</evidence>
<evidence type="ECO:0000313" key="1">
    <source>
        <dbReference type="EMBL" id="KAK6297248.1"/>
    </source>
</evidence>
<name>A0AAN8KSL7_9TELE</name>